<sequence>MEGSMWQYLQMVSGTGNAIDEEPSVGNRYRYDWGLAEPAWIVLPPSSSRRGSIFRGDGRSRLRATLLVGSPLRDYDIGHCGATEPKTNVRRD</sequence>
<organism evidence="1 2">
    <name type="scientific">Pseudomonas amygdali pv. ulmi</name>
    <dbReference type="NCBI Taxonomy" id="251720"/>
    <lineage>
        <taxon>Bacteria</taxon>
        <taxon>Pseudomonadati</taxon>
        <taxon>Pseudomonadota</taxon>
        <taxon>Gammaproteobacteria</taxon>
        <taxon>Pseudomonadales</taxon>
        <taxon>Pseudomonadaceae</taxon>
        <taxon>Pseudomonas</taxon>
        <taxon>Pseudomonas amygdali</taxon>
    </lineage>
</organism>
<dbReference type="AlphaFoldDB" id="A0A0Q0EE27"/>
<comment type="caution">
    <text evidence="1">The sequence shown here is derived from an EMBL/GenBank/DDBJ whole genome shotgun (WGS) entry which is preliminary data.</text>
</comment>
<protein>
    <submittedName>
        <fullName evidence="1">Uncharacterized protein</fullName>
    </submittedName>
</protein>
<accession>A0A0Q0EE27</accession>
<dbReference type="EMBL" id="LJRQ01000306">
    <property type="protein sequence ID" value="KPZ09496.1"/>
    <property type="molecule type" value="Genomic_DNA"/>
</dbReference>
<proteinExistence type="predicted"/>
<gene>
    <name evidence="1" type="ORF">ALO41_102160</name>
</gene>
<evidence type="ECO:0000313" key="1">
    <source>
        <dbReference type="EMBL" id="KPZ09496.1"/>
    </source>
</evidence>
<dbReference type="Proteomes" id="UP000050266">
    <property type="component" value="Unassembled WGS sequence"/>
</dbReference>
<reference evidence="1 2" key="1">
    <citation type="submission" date="2015-09" db="EMBL/GenBank/DDBJ databases">
        <title>Genome announcement of multiple Pseudomonas syringae strains.</title>
        <authorList>
            <person name="Thakur S."/>
            <person name="Wang P.W."/>
            <person name="Gong Y."/>
            <person name="Weir B.S."/>
            <person name="Guttman D.S."/>
        </authorList>
    </citation>
    <scope>NUCLEOTIDE SEQUENCE [LARGE SCALE GENOMIC DNA]</scope>
    <source>
        <strain evidence="1 2">ICMP3962</strain>
    </source>
</reference>
<name>A0A0Q0EE27_PSEA0</name>
<evidence type="ECO:0000313" key="2">
    <source>
        <dbReference type="Proteomes" id="UP000050266"/>
    </source>
</evidence>